<dbReference type="AlphaFoldDB" id="A0A7X0SSY4"/>
<feature type="chain" id="PRO_5039213598" evidence="1">
    <location>
        <begin position="27"/>
        <end position="768"/>
    </location>
</feature>
<evidence type="ECO:0000256" key="1">
    <source>
        <dbReference type="SAM" id="SignalP"/>
    </source>
</evidence>
<feature type="signal peptide" evidence="1">
    <location>
        <begin position="1"/>
        <end position="26"/>
    </location>
</feature>
<dbReference type="GO" id="GO:0030655">
    <property type="term" value="P:beta-lactam antibiotic catabolic process"/>
    <property type="evidence" value="ECO:0007669"/>
    <property type="project" value="InterPro"/>
</dbReference>
<protein>
    <submittedName>
        <fullName evidence="3">Serine hydrolase</fullName>
    </submittedName>
</protein>
<feature type="domain" description="SLH" evidence="2">
    <location>
        <begin position="715"/>
        <end position="768"/>
    </location>
</feature>
<dbReference type="Pfam" id="PF00395">
    <property type="entry name" value="SLH"/>
    <property type="match status" value="3"/>
</dbReference>
<name>A0A7X0SSY4_9BACL</name>
<dbReference type="InterPro" id="IPR001119">
    <property type="entry name" value="SLH_dom"/>
</dbReference>
<sequence length="768" mass="81428">MRLRNFVTIKISLTLVLLASMLYPLAQPSEASAASASSAGSFKSLTGILQPIIDAAAEDGVGVSIGVEDLSGTYGNDRIELGSPDAYLAASTIKLAIVTALMQEIEAGRLSLEQKVTVTSDVVVGGTGSLKNDTFPEDVAIERLARLMITQSDNTATNVLIDLLGFGRVKELIDSLGFKVMQLGRKMISPANPPKEENYVNTSELLTLLDKIYNAEVVSPESRDQILTWMKAQEVNTKFGAALPGKPIAHKTGELGDVSHDVGYFLIPGKEIAITVLTKVLKPEDSGKAQELGNPIVQRVAKAVYNFLMDEPRAAASPATWPTLYLSVEPIVKAAEKAGIRVAVGIKDESGKSERELLLGSGQPFAPASTIKMALVSTLMKQVDEGTLSLDQTVTVEQDDVVGGTGSLQKDPSFPEDVTLERLARLMITQSDNTATNVLIDVVGLDNVQSLMDELGLKVMHLGRKMFAAAPTPEQDNYIDAADFIALLDKIYKGEFLSDQSRDQIIDWMKAQEVNTKFGAALPGKPIAHKTGENANVTHDAGYFLIPGSEIAIAVLTEVTTTGDFDKAQEIGNPIVQSIAKAVYGALSYEPGFTDVPAGYWAAPYIEAASAAELIAGTSETTFGPNAPVTRAELVSMLSRSLGLVPPNDGTAFADMPADSAYAADIAAAKAAGIVEGRPDGTFGAADAVSRAELAALLARAYEYANGPVPARSEELPFTDAGDIAQWAEQAVLKCRQLGIIDGYEDGTFRPDSPATRAEAAKSIVFGA</sequence>
<keyword evidence="1" id="KW-0732">Signal</keyword>
<evidence type="ECO:0000313" key="3">
    <source>
        <dbReference type="EMBL" id="MBB6735541.1"/>
    </source>
</evidence>
<dbReference type="Proteomes" id="UP000564644">
    <property type="component" value="Unassembled WGS sequence"/>
</dbReference>
<dbReference type="PANTHER" id="PTHR35333:SF3">
    <property type="entry name" value="BETA-LACTAMASE-TYPE TRANSPEPTIDASE FOLD CONTAINING PROTEIN"/>
    <property type="match status" value="1"/>
</dbReference>
<organism evidence="3 4">
    <name type="scientific">Cohnella zeiphila</name>
    <dbReference type="NCBI Taxonomy" id="2761120"/>
    <lineage>
        <taxon>Bacteria</taxon>
        <taxon>Bacillati</taxon>
        <taxon>Bacillota</taxon>
        <taxon>Bacilli</taxon>
        <taxon>Bacillales</taxon>
        <taxon>Paenibacillaceae</taxon>
        <taxon>Cohnella</taxon>
    </lineage>
</organism>
<dbReference type="SUPFAM" id="SSF56601">
    <property type="entry name" value="beta-lactamase/transpeptidase-like"/>
    <property type="match status" value="2"/>
</dbReference>
<dbReference type="Gene3D" id="3.40.710.10">
    <property type="entry name" value="DD-peptidase/beta-lactamase superfamily"/>
    <property type="match status" value="2"/>
</dbReference>
<dbReference type="Pfam" id="PF13354">
    <property type="entry name" value="Beta-lactamase2"/>
    <property type="match status" value="2"/>
</dbReference>
<dbReference type="GO" id="GO:0046677">
    <property type="term" value="P:response to antibiotic"/>
    <property type="evidence" value="ECO:0007669"/>
    <property type="project" value="InterPro"/>
</dbReference>
<comment type="caution">
    <text evidence="3">The sequence shown here is derived from an EMBL/GenBank/DDBJ whole genome shotgun (WGS) entry which is preliminary data.</text>
</comment>
<keyword evidence="4" id="KW-1185">Reference proteome</keyword>
<dbReference type="InterPro" id="IPR012338">
    <property type="entry name" value="Beta-lactam/transpept-like"/>
</dbReference>
<evidence type="ECO:0000313" key="4">
    <source>
        <dbReference type="Proteomes" id="UP000564644"/>
    </source>
</evidence>
<feature type="domain" description="SLH" evidence="2">
    <location>
        <begin position="589"/>
        <end position="652"/>
    </location>
</feature>
<dbReference type="PROSITE" id="PS51272">
    <property type="entry name" value="SLH"/>
    <property type="match status" value="3"/>
</dbReference>
<dbReference type="EMBL" id="JACJVO010000051">
    <property type="protein sequence ID" value="MBB6735541.1"/>
    <property type="molecule type" value="Genomic_DNA"/>
</dbReference>
<dbReference type="InterPro" id="IPR045155">
    <property type="entry name" value="Beta-lactam_cat"/>
</dbReference>
<dbReference type="InterPro" id="IPR000871">
    <property type="entry name" value="Beta-lactam_class-A"/>
</dbReference>
<keyword evidence="3" id="KW-0378">Hydrolase</keyword>
<proteinExistence type="predicted"/>
<accession>A0A7X0SSY4</accession>
<dbReference type="PANTHER" id="PTHR35333">
    <property type="entry name" value="BETA-LACTAMASE"/>
    <property type="match status" value="1"/>
</dbReference>
<feature type="domain" description="SLH" evidence="2">
    <location>
        <begin position="653"/>
        <end position="712"/>
    </location>
</feature>
<gene>
    <name evidence="3" type="ORF">H7C18_31985</name>
</gene>
<dbReference type="RefSeq" id="WP_185133195.1">
    <property type="nucleotide sequence ID" value="NZ_JACJVO010000051.1"/>
</dbReference>
<evidence type="ECO:0000259" key="2">
    <source>
        <dbReference type="PROSITE" id="PS51272"/>
    </source>
</evidence>
<reference evidence="3 4" key="1">
    <citation type="submission" date="2020-08" db="EMBL/GenBank/DDBJ databases">
        <title>Cohnella phylogeny.</title>
        <authorList>
            <person name="Dunlap C."/>
        </authorList>
    </citation>
    <scope>NUCLEOTIDE SEQUENCE [LARGE SCALE GENOMIC DNA]</scope>
    <source>
        <strain evidence="3 4">CBP 2801</strain>
    </source>
</reference>
<dbReference type="GO" id="GO:0008800">
    <property type="term" value="F:beta-lactamase activity"/>
    <property type="evidence" value="ECO:0007669"/>
    <property type="project" value="InterPro"/>
</dbReference>